<evidence type="ECO:0000256" key="1">
    <source>
        <dbReference type="ARBA" id="ARBA00023002"/>
    </source>
</evidence>
<dbReference type="InterPro" id="IPR044560">
    <property type="entry name" value="MOase"/>
</dbReference>
<dbReference type="AlphaFoldDB" id="A0AAN7JYX3"/>
<dbReference type="InterPro" id="IPR036188">
    <property type="entry name" value="FAD/NAD-bd_sf"/>
</dbReference>
<protein>
    <recommendedName>
        <fullName evidence="4">FAD-binding domain-containing protein</fullName>
    </recommendedName>
</protein>
<evidence type="ECO:0000256" key="3">
    <source>
        <dbReference type="ARBA" id="ARBA00024018"/>
    </source>
</evidence>
<feature type="domain" description="FAD-binding" evidence="4">
    <location>
        <begin position="11"/>
        <end position="329"/>
    </location>
</feature>
<gene>
    <name evidence="5" type="ORF">SAY87_001952</name>
</gene>
<proteinExistence type="inferred from homology"/>
<dbReference type="GO" id="GO:0071949">
    <property type="term" value="F:FAD binding"/>
    <property type="evidence" value="ECO:0007669"/>
    <property type="project" value="InterPro"/>
</dbReference>
<organism evidence="5 6">
    <name type="scientific">Trapa incisa</name>
    <dbReference type="NCBI Taxonomy" id="236973"/>
    <lineage>
        <taxon>Eukaryota</taxon>
        <taxon>Viridiplantae</taxon>
        <taxon>Streptophyta</taxon>
        <taxon>Embryophyta</taxon>
        <taxon>Tracheophyta</taxon>
        <taxon>Spermatophyta</taxon>
        <taxon>Magnoliopsida</taxon>
        <taxon>eudicotyledons</taxon>
        <taxon>Gunneridae</taxon>
        <taxon>Pentapetalae</taxon>
        <taxon>rosids</taxon>
        <taxon>malvids</taxon>
        <taxon>Myrtales</taxon>
        <taxon>Lythraceae</taxon>
        <taxon>Trapa</taxon>
    </lineage>
</organism>
<dbReference type="PANTHER" id="PTHR45934">
    <property type="entry name" value="FAD/NAD(P)-BINDING OXIDOREDUCTASE FAMILY PROTEIN"/>
    <property type="match status" value="1"/>
</dbReference>
<evidence type="ECO:0000313" key="6">
    <source>
        <dbReference type="Proteomes" id="UP001345219"/>
    </source>
</evidence>
<dbReference type="GO" id="GO:0004497">
    <property type="term" value="F:monooxygenase activity"/>
    <property type="evidence" value="ECO:0007669"/>
    <property type="project" value="UniProtKB-KW"/>
</dbReference>
<evidence type="ECO:0000259" key="4">
    <source>
        <dbReference type="Pfam" id="PF01494"/>
    </source>
</evidence>
<dbReference type="SUPFAM" id="SSF51905">
    <property type="entry name" value="FAD/NAD(P)-binding domain"/>
    <property type="match status" value="1"/>
</dbReference>
<dbReference type="PANTHER" id="PTHR45934:SF7">
    <property type="entry name" value="FAD_NAD(P)-BINDING OXIDOREDUCTASE FAMILY PROTEIN"/>
    <property type="match status" value="1"/>
</dbReference>
<dbReference type="EMBL" id="JAXIOK010000015">
    <property type="protein sequence ID" value="KAK4753848.1"/>
    <property type="molecule type" value="Genomic_DNA"/>
</dbReference>
<name>A0AAN7JYX3_9MYRT</name>
<dbReference type="Pfam" id="PF01494">
    <property type="entry name" value="FAD_binding_3"/>
    <property type="match status" value="1"/>
</dbReference>
<accession>A0AAN7JYX3</accession>
<keyword evidence="1" id="KW-0560">Oxidoreductase</keyword>
<keyword evidence="6" id="KW-1185">Reference proteome</keyword>
<comment type="similarity">
    <text evidence="3">Belongs to the 3-hydroxybenzoate 6-hydroxylase family.</text>
</comment>
<sequence length="419" mass="45632">MESELEEAERVGVVIVGGGICGLATALALHRNGIASLVLEKSESLRATGSAIILQANGWRALDHLGLGIASLLRQASLPIDSGRLVEVDSGKESDVLLGSGELRCVKRMDLIKSLADMLPSGTLKLGCRVTSIERDPFTRRPLLQLHNGNLIRPKMVIGCDGVNSIVADAVGLRPPRTLPMCVVRGLTTYASGHGLENKLVVLAKAGLQLGRMPINHKQVYWFMTCRMKLWTRRETAIAKDSNIIRQWSVESLDDFPMQDRDMVARSDLPSLHLTDLKYRAPWDLIGAGFRRGPIAVAGDAMHAMGPFLAQGGSAALEDAIVLGRCLSNFTANNLNLRRRKMTSEIEEAIGEFVALRRRRVMRLSAQTYLMGLLVQNSSSTIVKLVIRTFIGILFGDGADHANYDCGSLSADNDGHCEL</sequence>
<reference evidence="5 6" key="1">
    <citation type="journal article" date="2023" name="Hortic Res">
        <title>Pangenome of water caltrop reveals structural variations and asymmetric subgenome divergence after allopolyploidization.</title>
        <authorList>
            <person name="Zhang X."/>
            <person name="Chen Y."/>
            <person name="Wang L."/>
            <person name="Yuan Y."/>
            <person name="Fang M."/>
            <person name="Shi L."/>
            <person name="Lu R."/>
            <person name="Comes H.P."/>
            <person name="Ma Y."/>
            <person name="Chen Y."/>
            <person name="Huang G."/>
            <person name="Zhou Y."/>
            <person name="Zheng Z."/>
            <person name="Qiu Y."/>
        </authorList>
    </citation>
    <scope>NUCLEOTIDE SEQUENCE [LARGE SCALE GENOMIC DNA]</scope>
    <source>
        <tissue evidence="5">Roots</tissue>
    </source>
</reference>
<dbReference type="PRINTS" id="PR00420">
    <property type="entry name" value="RNGMNOXGNASE"/>
</dbReference>
<comment type="caution">
    <text evidence="5">The sequence shown here is derived from an EMBL/GenBank/DDBJ whole genome shotgun (WGS) entry which is preliminary data.</text>
</comment>
<dbReference type="Proteomes" id="UP001345219">
    <property type="component" value="Chromosome 2"/>
</dbReference>
<evidence type="ECO:0000313" key="5">
    <source>
        <dbReference type="EMBL" id="KAK4753848.1"/>
    </source>
</evidence>
<dbReference type="Gene3D" id="3.50.50.60">
    <property type="entry name" value="FAD/NAD(P)-binding domain"/>
    <property type="match status" value="1"/>
</dbReference>
<keyword evidence="2" id="KW-0503">Monooxygenase</keyword>
<evidence type="ECO:0000256" key="2">
    <source>
        <dbReference type="ARBA" id="ARBA00023033"/>
    </source>
</evidence>
<dbReference type="InterPro" id="IPR002938">
    <property type="entry name" value="FAD-bd"/>
</dbReference>